<protein>
    <submittedName>
        <fullName evidence="1">Uncharacterized protein</fullName>
    </submittedName>
</protein>
<organism evidence="1 2">
    <name type="scientific">Musa acuminata subsp. malaccensis</name>
    <name type="common">Wild banana</name>
    <name type="synonym">Musa malaccensis</name>
    <dbReference type="NCBI Taxonomy" id="214687"/>
    <lineage>
        <taxon>Eukaryota</taxon>
        <taxon>Viridiplantae</taxon>
        <taxon>Streptophyta</taxon>
        <taxon>Embryophyta</taxon>
        <taxon>Tracheophyta</taxon>
        <taxon>Spermatophyta</taxon>
        <taxon>Magnoliopsida</taxon>
        <taxon>Liliopsida</taxon>
        <taxon>Zingiberales</taxon>
        <taxon>Musaceae</taxon>
        <taxon>Musa</taxon>
    </lineage>
</organism>
<evidence type="ECO:0000313" key="1">
    <source>
        <dbReference type="EnsemblPlants" id="Ma08_p20640.1"/>
    </source>
</evidence>
<accession>A0A804K8W2</accession>
<sequence>MAALVGFLYTDVAEWVNGQVVQVNDGFI</sequence>
<proteinExistence type="predicted"/>
<reference evidence="1" key="1">
    <citation type="submission" date="2021-05" db="UniProtKB">
        <authorList>
            <consortium name="EnsemblPlants"/>
        </authorList>
    </citation>
    <scope>IDENTIFICATION</scope>
    <source>
        <strain evidence="1">subsp. malaccensis</strain>
    </source>
</reference>
<evidence type="ECO:0000313" key="2">
    <source>
        <dbReference type="Proteomes" id="UP000012960"/>
    </source>
</evidence>
<dbReference type="Gramene" id="Ma08_t20640.1">
    <property type="protein sequence ID" value="Ma08_p20640.1"/>
    <property type="gene ID" value="Ma08_g20640"/>
</dbReference>
<dbReference type="InParanoid" id="A0A804K8W2"/>
<dbReference type="Proteomes" id="UP000012960">
    <property type="component" value="Unplaced"/>
</dbReference>
<name>A0A804K8W2_MUSAM</name>
<keyword evidence="2" id="KW-1185">Reference proteome</keyword>
<dbReference type="EnsemblPlants" id="Ma08_t20640.1">
    <property type="protein sequence ID" value="Ma08_p20640.1"/>
    <property type="gene ID" value="Ma08_g20640"/>
</dbReference>
<dbReference type="AlphaFoldDB" id="A0A804K8W2"/>